<name>A0A518ETL3_9BACT</name>
<evidence type="ECO:0008006" key="4">
    <source>
        <dbReference type="Google" id="ProtNLM"/>
    </source>
</evidence>
<accession>A0A518ETL3</accession>
<gene>
    <name evidence="2" type="ORF">Poly30_29390</name>
</gene>
<dbReference type="AlphaFoldDB" id="A0A518ETL3"/>
<dbReference type="Proteomes" id="UP000320390">
    <property type="component" value="Chromosome"/>
</dbReference>
<evidence type="ECO:0000313" key="3">
    <source>
        <dbReference type="Proteomes" id="UP000320390"/>
    </source>
</evidence>
<dbReference type="SUPFAM" id="SSF50998">
    <property type="entry name" value="Quinoprotein alcohol dehydrogenase-like"/>
    <property type="match status" value="1"/>
</dbReference>
<protein>
    <recommendedName>
        <fullName evidence="4">PQQ enzyme repeat protein</fullName>
    </recommendedName>
</protein>
<evidence type="ECO:0000313" key="2">
    <source>
        <dbReference type="EMBL" id="QDV07415.1"/>
    </source>
</evidence>
<dbReference type="InterPro" id="IPR011047">
    <property type="entry name" value="Quinoprotein_ADH-like_sf"/>
</dbReference>
<feature type="signal peptide" evidence="1">
    <location>
        <begin position="1"/>
        <end position="31"/>
    </location>
</feature>
<proteinExistence type="predicted"/>
<keyword evidence="1" id="KW-0732">Signal</keyword>
<reference evidence="2 3" key="1">
    <citation type="submission" date="2019-02" db="EMBL/GenBank/DDBJ databases">
        <title>Deep-cultivation of Planctomycetes and their phenomic and genomic characterization uncovers novel biology.</title>
        <authorList>
            <person name="Wiegand S."/>
            <person name="Jogler M."/>
            <person name="Boedeker C."/>
            <person name="Pinto D."/>
            <person name="Vollmers J."/>
            <person name="Rivas-Marin E."/>
            <person name="Kohn T."/>
            <person name="Peeters S.H."/>
            <person name="Heuer A."/>
            <person name="Rast P."/>
            <person name="Oberbeckmann S."/>
            <person name="Bunk B."/>
            <person name="Jeske O."/>
            <person name="Meyerdierks A."/>
            <person name="Storesund J.E."/>
            <person name="Kallscheuer N."/>
            <person name="Luecker S."/>
            <person name="Lage O.M."/>
            <person name="Pohl T."/>
            <person name="Merkel B.J."/>
            <person name="Hornburger P."/>
            <person name="Mueller R.-W."/>
            <person name="Bruemmer F."/>
            <person name="Labrenz M."/>
            <person name="Spormann A.M."/>
            <person name="Op den Camp H."/>
            <person name="Overmann J."/>
            <person name="Amann R."/>
            <person name="Jetten M.S.M."/>
            <person name="Mascher T."/>
            <person name="Medema M.H."/>
            <person name="Devos D.P."/>
            <person name="Kaster A.-K."/>
            <person name="Ovreas L."/>
            <person name="Rohde M."/>
            <person name="Galperin M.Y."/>
            <person name="Jogler C."/>
        </authorList>
    </citation>
    <scope>NUCLEOTIDE SEQUENCE [LARGE SCALE GENOMIC DNA]</scope>
    <source>
        <strain evidence="2 3">Poly30</strain>
    </source>
</reference>
<feature type="chain" id="PRO_5021957571" description="PQQ enzyme repeat protein" evidence="1">
    <location>
        <begin position="32"/>
        <end position="577"/>
    </location>
</feature>
<dbReference type="RefSeq" id="WP_145198427.1">
    <property type="nucleotide sequence ID" value="NZ_CP036434.1"/>
</dbReference>
<organism evidence="2 3">
    <name type="scientific">Saltatorellus ferox</name>
    <dbReference type="NCBI Taxonomy" id="2528018"/>
    <lineage>
        <taxon>Bacteria</taxon>
        <taxon>Pseudomonadati</taxon>
        <taxon>Planctomycetota</taxon>
        <taxon>Planctomycetia</taxon>
        <taxon>Planctomycetia incertae sedis</taxon>
        <taxon>Saltatorellus</taxon>
    </lineage>
</organism>
<evidence type="ECO:0000256" key="1">
    <source>
        <dbReference type="SAM" id="SignalP"/>
    </source>
</evidence>
<dbReference type="EMBL" id="CP036434">
    <property type="protein sequence ID" value="QDV07415.1"/>
    <property type="molecule type" value="Genomic_DNA"/>
</dbReference>
<keyword evidence="3" id="KW-1185">Reference proteome</keyword>
<sequence precursor="true">MNLHLARPSTAYSAALSWFLLGWLVSSTVTAQTTSAWVSTFPTTTWPSRFTEDVLPLAGGGAVMSWVGASSSVGTATGESIVRRLSENGDLVWEISFPLLPDDYILYPFREYRADTAVGKSGEVAVAIGSSGPMKIHLYEADGSLRWEASVDTVVGPHFERANLEVAPDGDVLLSVSEGLFANGDPRYFGLYRWEAATGTLLWSQTGPTQEYVFMELDDAGNVYLAIDRGPAGDWGLERYSPAGLATGSVVLPGSAYRVQMAMDGSGRSVIAWFDPSANAFLSSIDTALNLEWTVPLPVTPKGVTLMSDGDSILLPESFSGPMRRYDRQGGLRTSVVPANSFGHIYGHVIGRANGHSIAASAKYPAPMTPYLMNVEERDAQGTLVRSFERSMPDEPYFYAHAMALDSRENVVLVYDARTATQIGISTAEKVLFASSQGVAYCGSAVPNSTGRPATTAAVGSSRTGVNNLSLVFEELPPGSFVLPLASRTTGLTAQAGGGQGTLCLGGSIGRFDEPGEIRSANAMGHASVQLELQSFPTPTGFVPVMVGETWSFQGWYRDANPGLTSNFTDAVTVAFF</sequence>
<dbReference type="OrthoDB" id="9799230at2"/>